<dbReference type="KEGG" id="mcee:MCEL_15310"/>
<dbReference type="AlphaFoldDB" id="A0A1X0C3J9"/>
<dbReference type="PROSITE" id="PS51257">
    <property type="entry name" value="PROKAR_LIPOPROTEIN"/>
    <property type="match status" value="1"/>
</dbReference>
<dbReference type="OrthoDB" id="4641341at2"/>
<evidence type="ECO:0000313" key="2">
    <source>
        <dbReference type="Proteomes" id="UP000466431"/>
    </source>
</evidence>
<keyword evidence="2" id="KW-1185">Reference proteome</keyword>
<name>A0A1X0C3J9_MYCCF</name>
<accession>A0A1X0C3J9</accession>
<evidence type="ECO:0000313" key="1">
    <source>
        <dbReference type="EMBL" id="BBY43236.1"/>
    </source>
</evidence>
<protein>
    <submittedName>
        <fullName evidence="1">Uncharacterized protein</fullName>
    </submittedName>
</protein>
<dbReference type="Proteomes" id="UP000466431">
    <property type="component" value="Chromosome"/>
</dbReference>
<dbReference type="RefSeq" id="WP_082999834.1">
    <property type="nucleotide sequence ID" value="NZ_AP022591.1"/>
</dbReference>
<sequence>MTTSRRAIAALALTAAALTGCSAAVDEKTPPRISPAVTHRCQEAPPDIVAAISEAFTGGERLVSAQAVYAPGGIYVGGNIDANGQRVSSGDVWIAQRGQVFALSSDARRRTLFPDGRDFASAGDEYGAKRCRPALPTTAPARGFDMQKATQPESWYDYAHLLTPEQITDLQRWDDAITLQLLYGRGLNYQFLSQFPDPEDAHRRRMITVARDCYGALGPGRLN</sequence>
<dbReference type="EMBL" id="AP022591">
    <property type="protein sequence ID" value="BBY43236.1"/>
    <property type="molecule type" value="Genomic_DNA"/>
</dbReference>
<organism evidence="1 2">
    <name type="scientific">Mycolicibacterium celeriflavum</name>
    <name type="common">Mycobacterium celeriflavum</name>
    <dbReference type="NCBI Taxonomy" id="1249101"/>
    <lineage>
        <taxon>Bacteria</taxon>
        <taxon>Bacillati</taxon>
        <taxon>Actinomycetota</taxon>
        <taxon>Actinomycetes</taxon>
        <taxon>Mycobacteriales</taxon>
        <taxon>Mycobacteriaceae</taxon>
        <taxon>Mycolicibacterium</taxon>
    </lineage>
</organism>
<proteinExistence type="predicted"/>
<reference evidence="1 2" key="1">
    <citation type="journal article" date="2019" name="Emerg. Microbes Infect.">
        <title>Comprehensive subspecies identification of 175 nontuberculous mycobacteria species based on 7547 genomic profiles.</title>
        <authorList>
            <person name="Matsumoto Y."/>
            <person name="Kinjo T."/>
            <person name="Motooka D."/>
            <person name="Nabeya D."/>
            <person name="Jung N."/>
            <person name="Uechi K."/>
            <person name="Horii T."/>
            <person name="Iida T."/>
            <person name="Fujita J."/>
            <person name="Nakamura S."/>
        </authorList>
    </citation>
    <scope>NUCLEOTIDE SEQUENCE [LARGE SCALE GENOMIC DNA]</scope>
    <source>
        <strain evidence="1 2">JCM 18439</strain>
    </source>
</reference>
<gene>
    <name evidence="1" type="ORF">MCEL_15310</name>
</gene>